<gene>
    <name evidence="8" type="primary">vapC</name>
    <name evidence="10" type="ORF">EQG66_12950</name>
</gene>
<evidence type="ECO:0000256" key="1">
    <source>
        <dbReference type="ARBA" id="ARBA00001946"/>
    </source>
</evidence>
<keyword evidence="3 8" id="KW-0540">Nuclease</keyword>
<comment type="function">
    <text evidence="8">Toxic component of a toxin-antitoxin (TA) system. An RNase.</text>
</comment>
<dbReference type="GO" id="GO:0004540">
    <property type="term" value="F:RNA nuclease activity"/>
    <property type="evidence" value="ECO:0007669"/>
    <property type="project" value="InterPro"/>
</dbReference>
<dbReference type="Pfam" id="PF01850">
    <property type="entry name" value="PIN"/>
    <property type="match status" value="1"/>
</dbReference>
<organism evidence="10 11">
    <name type="scientific">Sphingobium fluviale</name>
    <dbReference type="NCBI Taxonomy" id="2506423"/>
    <lineage>
        <taxon>Bacteria</taxon>
        <taxon>Pseudomonadati</taxon>
        <taxon>Pseudomonadota</taxon>
        <taxon>Alphaproteobacteria</taxon>
        <taxon>Sphingomonadales</taxon>
        <taxon>Sphingomonadaceae</taxon>
        <taxon>Sphingobium</taxon>
    </lineage>
</organism>
<evidence type="ECO:0000256" key="6">
    <source>
        <dbReference type="ARBA" id="ARBA00022842"/>
    </source>
</evidence>
<sequence>MSLFLLDTNVCIDFALGRSDLVRDRIYTSYARGLGISAITLAELRVGARHQRTEPADEQKLDTLVRTLKLHPFDEAAAATYGALVRQIGVRGQSFDRLIAAHALSLGLTLVTRNEADFADVPGLKTENWAG</sequence>
<evidence type="ECO:0000256" key="5">
    <source>
        <dbReference type="ARBA" id="ARBA00022801"/>
    </source>
</evidence>
<comment type="caution">
    <text evidence="10">The sequence shown here is derived from an EMBL/GenBank/DDBJ whole genome shotgun (WGS) entry which is preliminary data.</text>
</comment>
<dbReference type="InterPro" id="IPR050556">
    <property type="entry name" value="Type_II_TA_system_RNase"/>
</dbReference>
<dbReference type="PANTHER" id="PTHR33653:SF1">
    <property type="entry name" value="RIBONUCLEASE VAPC2"/>
    <property type="match status" value="1"/>
</dbReference>
<dbReference type="GO" id="GO:0016787">
    <property type="term" value="F:hydrolase activity"/>
    <property type="evidence" value="ECO:0007669"/>
    <property type="project" value="UniProtKB-KW"/>
</dbReference>
<keyword evidence="5 8" id="KW-0378">Hydrolase</keyword>
<dbReference type="OrthoDB" id="9796690at2"/>
<dbReference type="SUPFAM" id="SSF88723">
    <property type="entry name" value="PIN domain-like"/>
    <property type="match status" value="1"/>
</dbReference>
<dbReference type="Proteomes" id="UP000290958">
    <property type="component" value="Unassembled WGS sequence"/>
</dbReference>
<dbReference type="InterPro" id="IPR002716">
    <property type="entry name" value="PIN_dom"/>
</dbReference>
<accession>A0A4Q1KFF7</accession>
<comment type="similarity">
    <text evidence="7 8">Belongs to the PINc/VapC protein family.</text>
</comment>
<dbReference type="CDD" id="cd18736">
    <property type="entry name" value="PIN_CcVapC1-like"/>
    <property type="match status" value="1"/>
</dbReference>
<proteinExistence type="inferred from homology"/>
<feature type="binding site" evidence="8">
    <location>
        <position position="96"/>
    </location>
    <ligand>
        <name>Mg(2+)</name>
        <dbReference type="ChEBI" id="CHEBI:18420"/>
    </ligand>
</feature>
<dbReference type="EMBL" id="SBKP01000015">
    <property type="protein sequence ID" value="RXR26478.1"/>
    <property type="molecule type" value="Genomic_DNA"/>
</dbReference>
<dbReference type="GO" id="GO:0000287">
    <property type="term" value="F:magnesium ion binding"/>
    <property type="evidence" value="ECO:0007669"/>
    <property type="project" value="UniProtKB-UniRule"/>
</dbReference>
<dbReference type="HAMAP" id="MF_00265">
    <property type="entry name" value="VapC_Nob1"/>
    <property type="match status" value="1"/>
</dbReference>
<evidence type="ECO:0000256" key="7">
    <source>
        <dbReference type="ARBA" id="ARBA00038093"/>
    </source>
</evidence>
<dbReference type="Gene3D" id="3.40.50.1010">
    <property type="entry name" value="5'-nuclease"/>
    <property type="match status" value="1"/>
</dbReference>
<keyword evidence="8" id="KW-0800">Toxin</keyword>
<protein>
    <recommendedName>
        <fullName evidence="8">Ribonuclease VapC</fullName>
        <shortName evidence="8">RNase VapC</shortName>
        <ecNumber evidence="8">3.1.-.-</ecNumber>
    </recommendedName>
    <alternativeName>
        <fullName evidence="8">Toxin VapC</fullName>
    </alternativeName>
</protein>
<evidence type="ECO:0000256" key="8">
    <source>
        <dbReference type="HAMAP-Rule" id="MF_00265"/>
    </source>
</evidence>
<feature type="domain" description="PIN" evidence="9">
    <location>
        <begin position="5"/>
        <end position="123"/>
    </location>
</feature>
<reference evidence="11" key="1">
    <citation type="submission" date="2019-01" db="EMBL/GenBank/DDBJ databases">
        <title>Cytophagaceae bacterium strain CAR-16.</title>
        <authorList>
            <person name="Chen W.-M."/>
        </authorList>
    </citation>
    <scope>NUCLEOTIDE SEQUENCE [LARGE SCALE GENOMIC DNA]</scope>
    <source>
        <strain evidence="11">CHR27</strain>
    </source>
</reference>
<name>A0A4Q1KFF7_9SPHN</name>
<dbReference type="PANTHER" id="PTHR33653">
    <property type="entry name" value="RIBONUCLEASE VAPC2"/>
    <property type="match status" value="1"/>
</dbReference>
<comment type="cofactor">
    <cofactor evidence="1 8">
        <name>Mg(2+)</name>
        <dbReference type="ChEBI" id="CHEBI:18420"/>
    </cofactor>
</comment>
<dbReference type="AlphaFoldDB" id="A0A4Q1KFF7"/>
<dbReference type="GO" id="GO:0090729">
    <property type="term" value="F:toxin activity"/>
    <property type="evidence" value="ECO:0007669"/>
    <property type="project" value="UniProtKB-KW"/>
</dbReference>
<keyword evidence="6 8" id="KW-0460">Magnesium</keyword>
<keyword evidence="2 8" id="KW-1277">Toxin-antitoxin system</keyword>
<keyword evidence="4 8" id="KW-0479">Metal-binding</keyword>
<feature type="binding site" evidence="8">
    <location>
        <position position="7"/>
    </location>
    <ligand>
        <name>Mg(2+)</name>
        <dbReference type="ChEBI" id="CHEBI:18420"/>
    </ligand>
</feature>
<dbReference type="InterPro" id="IPR022907">
    <property type="entry name" value="VapC_family"/>
</dbReference>
<evidence type="ECO:0000256" key="2">
    <source>
        <dbReference type="ARBA" id="ARBA00022649"/>
    </source>
</evidence>
<evidence type="ECO:0000259" key="9">
    <source>
        <dbReference type="Pfam" id="PF01850"/>
    </source>
</evidence>
<dbReference type="InterPro" id="IPR029060">
    <property type="entry name" value="PIN-like_dom_sf"/>
</dbReference>
<evidence type="ECO:0000313" key="10">
    <source>
        <dbReference type="EMBL" id="RXR26478.1"/>
    </source>
</evidence>
<keyword evidence="11" id="KW-1185">Reference proteome</keyword>
<dbReference type="EC" id="3.1.-.-" evidence="8"/>
<evidence type="ECO:0000256" key="4">
    <source>
        <dbReference type="ARBA" id="ARBA00022723"/>
    </source>
</evidence>
<evidence type="ECO:0000256" key="3">
    <source>
        <dbReference type="ARBA" id="ARBA00022722"/>
    </source>
</evidence>
<evidence type="ECO:0000313" key="11">
    <source>
        <dbReference type="Proteomes" id="UP000290958"/>
    </source>
</evidence>